<feature type="compositionally biased region" description="Basic and acidic residues" evidence="1">
    <location>
        <begin position="163"/>
        <end position="184"/>
    </location>
</feature>
<dbReference type="OrthoDB" id="10646518at2759"/>
<evidence type="ECO:0000313" key="3">
    <source>
        <dbReference type="RefSeq" id="XP_022818066.1"/>
    </source>
</evidence>
<dbReference type="RefSeq" id="XP_022818066.1">
    <property type="nucleotide sequence ID" value="XM_022962298.1"/>
</dbReference>
<name>A0A9J7IJZ9_SPOLT</name>
<feature type="compositionally biased region" description="Basic residues" evidence="1">
    <location>
        <begin position="202"/>
        <end position="220"/>
    </location>
</feature>
<protein>
    <submittedName>
        <fullName evidence="3">Micronuclear linker histone polyprotein-like</fullName>
    </submittedName>
</protein>
<dbReference type="Proteomes" id="UP000301870">
    <property type="component" value="Chromosome 11"/>
</dbReference>
<evidence type="ECO:0000313" key="2">
    <source>
        <dbReference type="Proteomes" id="UP000301870"/>
    </source>
</evidence>
<proteinExistence type="predicted"/>
<accession>A0A9J7IJZ9</accession>
<feature type="compositionally biased region" description="Basic and acidic residues" evidence="1">
    <location>
        <begin position="1"/>
        <end position="11"/>
    </location>
</feature>
<feature type="region of interest" description="Disordered" evidence="1">
    <location>
        <begin position="321"/>
        <end position="389"/>
    </location>
</feature>
<reference evidence="3" key="1">
    <citation type="submission" date="2025-08" db="UniProtKB">
        <authorList>
            <consortium name="RefSeq"/>
        </authorList>
    </citation>
    <scope>IDENTIFICATION</scope>
    <source>
        <strain evidence="3">Ishihara</strain>
        <tissue evidence="3">Whole body</tissue>
    </source>
</reference>
<feature type="region of interest" description="Disordered" evidence="1">
    <location>
        <begin position="1"/>
        <end position="39"/>
    </location>
</feature>
<feature type="compositionally biased region" description="Basic residues" evidence="1">
    <location>
        <begin position="227"/>
        <end position="240"/>
    </location>
</feature>
<feature type="compositionally biased region" description="Basic residues" evidence="1">
    <location>
        <begin position="684"/>
        <end position="696"/>
    </location>
</feature>
<feature type="compositionally biased region" description="Basic and acidic residues" evidence="1">
    <location>
        <begin position="615"/>
        <end position="650"/>
    </location>
</feature>
<feature type="region of interest" description="Disordered" evidence="1">
    <location>
        <begin position="532"/>
        <end position="703"/>
    </location>
</feature>
<dbReference type="AlphaFoldDB" id="A0A9J7IJZ9"/>
<feature type="compositionally biased region" description="Basic and acidic residues" evidence="1">
    <location>
        <begin position="565"/>
        <end position="579"/>
    </location>
</feature>
<dbReference type="KEGG" id="sliu:111350659"/>
<feature type="region of interest" description="Disordered" evidence="1">
    <location>
        <begin position="470"/>
        <end position="489"/>
    </location>
</feature>
<feature type="compositionally biased region" description="Basic and acidic residues" evidence="1">
    <location>
        <begin position="361"/>
        <end position="387"/>
    </location>
</feature>
<gene>
    <name evidence="3" type="primary">LOC111350659</name>
</gene>
<keyword evidence="2" id="KW-1185">Reference proteome</keyword>
<feature type="region of interest" description="Disordered" evidence="1">
    <location>
        <begin position="159"/>
        <end position="244"/>
    </location>
</feature>
<feature type="compositionally biased region" description="Polar residues" evidence="1">
    <location>
        <begin position="472"/>
        <end position="489"/>
    </location>
</feature>
<dbReference type="GeneID" id="111350659"/>
<feature type="compositionally biased region" description="Polar residues" evidence="1">
    <location>
        <begin position="553"/>
        <end position="563"/>
    </location>
</feature>
<organism evidence="2 3">
    <name type="scientific">Spodoptera litura</name>
    <name type="common">Asian cotton leafworm</name>
    <dbReference type="NCBI Taxonomy" id="69820"/>
    <lineage>
        <taxon>Eukaryota</taxon>
        <taxon>Metazoa</taxon>
        <taxon>Ecdysozoa</taxon>
        <taxon>Arthropoda</taxon>
        <taxon>Hexapoda</taxon>
        <taxon>Insecta</taxon>
        <taxon>Pterygota</taxon>
        <taxon>Neoptera</taxon>
        <taxon>Endopterygota</taxon>
        <taxon>Lepidoptera</taxon>
        <taxon>Glossata</taxon>
        <taxon>Ditrysia</taxon>
        <taxon>Noctuoidea</taxon>
        <taxon>Noctuidae</taxon>
        <taxon>Amphipyrinae</taxon>
        <taxon>Spodoptera</taxon>
    </lineage>
</organism>
<evidence type="ECO:0000256" key="1">
    <source>
        <dbReference type="SAM" id="MobiDB-lite"/>
    </source>
</evidence>
<feature type="compositionally biased region" description="Basic and acidic residues" evidence="1">
    <location>
        <begin position="334"/>
        <end position="343"/>
    </location>
</feature>
<feature type="compositionally biased region" description="Basic and acidic residues" evidence="1">
    <location>
        <begin position="596"/>
        <end position="607"/>
    </location>
</feature>
<sequence length="703" mass="81533">MAYYDRLEDSNGRVSSSNRRRRRRRTRWDHEEVQPPSSTPLAVYQRPMQLSDMNYNKVYYYQDNYYPYYNLMHNNNATYAAGYYYTSYPYNTYSQNYDGAAYKDQHLYSNQLLSNYSGYYTGDQTGLNALTHELANYCYFQQENDNQMINQANTTEYTTHNNQIEKSRQNKPSRDIVGKKEQKPLLKGNTLGQEILNTKEMLRKKNKRSHRTKESKKRTKSASEQNRHKKKKSTHRHCRSSTRTVTIERKYRSLSPASYKRYMDFQRFLINYYASLSKYRVKTKIFTQSKNEILKKEENSKTDKQIESTSQQNALEKIHELGEDKDESSVEQNKQGEQDKVVEIEQTIESKSSRKRTRSHSALDSEKATDKNENQEITQKDNSETPSKRYVKVRLNLNIENPTSTSESSESDLTTENLSFVDEIDVDKIVKLLNLDENEETVSTEDIQNNERGNAHNEEMSQNMLISDKLPNDNTSNENALSNTSDDNHQAKQMNKLISTTNHTVIDLTQEEGEIKENKEYPKMPKVIPKTKITKVDKEEEPVLADSPKNMAANRTNSKTSTKGRNKEAHVLDKSEKNKAITRNNPIKKKSGTKSQDSKKQQKELVKETNVTQKQKSDKSSKGHNSQKDKNSTKDTRSSKKDNNKEDKSGKNVSKSNNNDKKRRIEKRGSGDNDDCVITQRTRGLSKRAEGKRKRSADKTSVK</sequence>
<feature type="compositionally biased region" description="Basic residues" evidence="1">
    <location>
        <begin position="18"/>
        <end position="27"/>
    </location>
</feature>